<accession>A0A9P7RLS4</accession>
<dbReference type="OrthoDB" id="2104739at2759"/>
<name>A0A9P7RLS4_9AGAR</name>
<dbReference type="AlphaFoldDB" id="A0A9P7RLS4"/>
<dbReference type="Proteomes" id="UP001049176">
    <property type="component" value="Chromosome 11"/>
</dbReference>
<keyword evidence="2" id="KW-1185">Reference proteome</keyword>
<gene>
    <name evidence="1" type="ORF">E1B28_003217</name>
</gene>
<dbReference type="EMBL" id="CM032191">
    <property type="protein sequence ID" value="KAG7085672.1"/>
    <property type="molecule type" value="Genomic_DNA"/>
</dbReference>
<sequence>MTMEFNVHDAFDRLYLWFEATEIENCYNVVDVMGLKPLPEKITFTRPAILSPGFHKESPFPSPELLALHASCAKVAHLSGAGEYLDELDEDLDELPVLAADVLDHALLRSLSFMPSLVDVGV</sequence>
<evidence type="ECO:0000313" key="1">
    <source>
        <dbReference type="EMBL" id="KAG7085672.1"/>
    </source>
</evidence>
<reference evidence="1" key="1">
    <citation type="journal article" date="2021" name="Genome Biol. Evol.">
        <title>The assembled and annotated genome of the fairy-ring fungus Marasmius oreades.</title>
        <authorList>
            <person name="Hiltunen M."/>
            <person name="Ament-Velasquez S.L."/>
            <person name="Johannesson H."/>
        </authorList>
    </citation>
    <scope>NUCLEOTIDE SEQUENCE</scope>
    <source>
        <strain evidence="1">03SP1</strain>
    </source>
</reference>
<comment type="caution">
    <text evidence="1">The sequence shown here is derived from an EMBL/GenBank/DDBJ whole genome shotgun (WGS) entry which is preliminary data.</text>
</comment>
<dbReference type="GeneID" id="66072293"/>
<protein>
    <submittedName>
        <fullName evidence="1">Uncharacterized protein</fullName>
    </submittedName>
</protein>
<dbReference type="RefSeq" id="XP_043002143.1">
    <property type="nucleotide sequence ID" value="XM_043160187.1"/>
</dbReference>
<evidence type="ECO:0000313" key="2">
    <source>
        <dbReference type="Proteomes" id="UP001049176"/>
    </source>
</evidence>
<organism evidence="1 2">
    <name type="scientific">Marasmius oreades</name>
    <name type="common">fairy-ring Marasmius</name>
    <dbReference type="NCBI Taxonomy" id="181124"/>
    <lineage>
        <taxon>Eukaryota</taxon>
        <taxon>Fungi</taxon>
        <taxon>Dikarya</taxon>
        <taxon>Basidiomycota</taxon>
        <taxon>Agaricomycotina</taxon>
        <taxon>Agaricomycetes</taxon>
        <taxon>Agaricomycetidae</taxon>
        <taxon>Agaricales</taxon>
        <taxon>Marasmiineae</taxon>
        <taxon>Marasmiaceae</taxon>
        <taxon>Marasmius</taxon>
    </lineage>
</organism>
<dbReference type="KEGG" id="more:E1B28_003217"/>
<proteinExistence type="predicted"/>